<dbReference type="EMBL" id="JBHSEP010000019">
    <property type="protein sequence ID" value="MFC4600771.1"/>
    <property type="molecule type" value="Genomic_DNA"/>
</dbReference>
<dbReference type="RefSeq" id="WP_378100161.1">
    <property type="nucleotide sequence ID" value="NZ_JBHSEP010000019.1"/>
</dbReference>
<feature type="transmembrane region" description="Helical" evidence="1">
    <location>
        <begin position="36"/>
        <end position="56"/>
    </location>
</feature>
<evidence type="ECO:0008006" key="4">
    <source>
        <dbReference type="Google" id="ProtNLM"/>
    </source>
</evidence>
<dbReference type="Proteomes" id="UP001596028">
    <property type="component" value="Unassembled WGS sequence"/>
</dbReference>
<protein>
    <recommendedName>
        <fullName evidence="4">DUF4829 domain-containing protein</fullName>
    </recommendedName>
</protein>
<organism evidence="2 3">
    <name type="scientific">Cohnella hongkongensis</name>
    <dbReference type="NCBI Taxonomy" id="178337"/>
    <lineage>
        <taxon>Bacteria</taxon>
        <taxon>Bacillati</taxon>
        <taxon>Bacillota</taxon>
        <taxon>Bacilli</taxon>
        <taxon>Bacillales</taxon>
        <taxon>Paenibacillaceae</taxon>
        <taxon>Cohnella</taxon>
    </lineage>
</organism>
<accession>A0ABV9FFQ8</accession>
<evidence type="ECO:0000256" key="1">
    <source>
        <dbReference type="SAM" id="Phobius"/>
    </source>
</evidence>
<proteinExistence type="predicted"/>
<keyword evidence="1" id="KW-0812">Transmembrane</keyword>
<gene>
    <name evidence="2" type="ORF">ACFO3S_21180</name>
</gene>
<keyword evidence="1" id="KW-1133">Transmembrane helix</keyword>
<evidence type="ECO:0000313" key="3">
    <source>
        <dbReference type="Proteomes" id="UP001596028"/>
    </source>
</evidence>
<evidence type="ECO:0000313" key="2">
    <source>
        <dbReference type="EMBL" id="MFC4600771.1"/>
    </source>
</evidence>
<sequence>MTSVIFALLTATLAGSFVWLLQICARPFTQKLFSQTWHYYSGLIPVFFLLGGTEGINRALSRVRAMLPDARLQPADGSAVEWAGAVVSAEKGPATAASFLQSLLDALLQLEHRPRLAAAAIIVWVVGMAAFLALNVYRYWVFKRSIQVDKVEKNESILRIAQAGCQVGFDWLPVDIHAVAKRNTPWRVDRFGHRRYTFPIFGSCFLKGENPLKKGWIALGLLLALAACAAKPGMNSGAAGPEYIEESGYRGDELEIIRLVNQRMQYMYEEDEEKYMALFQPGSPISGLAGHRLKTVKLLDEIRIQEQKNWFVAVVHAEDVVTTGESFSNHYVFVKAKTGDSGWKIADID</sequence>
<reference evidence="3" key="1">
    <citation type="journal article" date="2019" name="Int. J. Syst. Evol. Microbiol.">
        <title>The Global Catalogue of Microorganisms (GCM) 10K type strain sequencing project: providing services to taxonomists for standard genome sequencing and annotation.</title>
        <authorList>
            <consortium name="The Broad Institute Genomics Platform"/>
            <consortium name="The Broad Institute Genome Sequencing Center for Infectious Disease"/>
            <person name="Wu L."/>
            <person name="Ma J."/>
        </authorList>
    </citation>
    <scope>NUCLEOTIDE SEQUENCE [LARGE SCALE GENOMIC DNA]</scope>
    <source>
        <strain evidence="3">CCUG 49571</strain>
    </source>
</reference>
<feature type="transmembrane region" description="Helical" evidence="1">
    <location>
        <begin position="116"/>
        <end position="140"/>
    </location>
</feature>
<comment type="caution">
    <text evidence="2">The sequence shown here is derived from an EMBL/GenBank/DDBJ whole genome shotgun (WGS) entry which is preliminary data.</text>
</comment>
<keyword evidence="1" id="KW-0472">Membrane</keyword>
<keyword evidence="3" id="KW-1185">Reference proteome</keyword>
<name>A0ABV9FFQ8_9BACL</name>